<organism evidence="1 2">
    <name type="scientific">Pedobacter africanus</name>
    <dbReference type="NCBI Taxonomy" id="151894"/>
    <lineage>
        <taxon>Bacteria</taxon>
        <taxon>Pseudomonadati</taxon>
        <taxon>Bacteroidota</taxon>
        <taxon>Sphingobacteriia</taxon>
        <taxon>Sphingobacteriales</taxon>
        <taxon>Sphingobacteriaceae</taxon>
        <taxon>Pedobacter</taxon>
    </lineage>
</organism>
<name>A0A1W2CL91_9SPHI</name>
<dbReference type="InterPro" id="IPR009050">
    <property type="entry name" value="Globin-like_sf"/>
</dbReference>
<dbReference type="Gene3D" id="1.10.490.10">
    <property type="entry name" value="Globins"/>
    <property type="match status" value="1"/>
</dbReference>
<reference evidence="2" key="1">
    <citation type="submission" date="2017-04" db="EMBL/GenBank/DDBJ databases">
        <authorList>
            <person name="Varghese N."/>
            <person name="Submissions S."/>
        </authorList>
    </citation>
    <scope>NUCLEOTIDE SEQUENCE [LARGE SCALE GENOMIC DNA]</scope>
    <source>
        <strain evidence="2">DSM 12126</strain>
    </source>
</reference>
<dbReference type="AlphaFoldDB" id="A0A1W2CL91"/>
<dbReference type="GO" id="GO:0020037">
    <property type="term" value="F:heme binding"/>
    <property type="evidence" value="ECO:0007669"/>
    <property type="project" value="InterPro"/>
</dbReference>
<proteinExistence type="predicted"/>
<evidence type="ECO:0000313" key="2">
    <source>
        <dbReference type="Proteomes" id="UP000192756"/>
    </source>
</evidence>
<dbReference type="SUPFAM" id="SSF46458">
    <property type="entry name" value="Globin-like"/>
    <property type="match status" value="1"/>
</dbReference>
<evidence type="ECO:0000313" key="1">
    <source>
        <dbReference type="EMBL" id="SMC85995.1"/>
    </source>
</evidence>
<dbReference type="GO" id="GO:0019825">
    <property type="term" value="F:oxygen binding"/>
    <property type="evidence" value="ECO:0007669"/>
    <property type="project" value="InterPro"/>
</dbReference>
<dbReference type="Proteomes" id="UP000192756">
    <property type="component" value="Unassembled WGS sequence"/>
</dbReference>
<dbReference type="CDD" id="cd08916">
    <property type="entry name" value="TrHb3_P"/>
    <property type="match status" value="1"/>
</dbReference>
<dbReference type="InterPro" id="IPR012292">
    <property type="entry name" value="Globin/Proto"/>
</dbReference>
<dbReference type="STRING" id="151894.SAMN04488524_2972"/>
<accession>A0A1W2CL91</accession>
<protein>
    <submittedName>
        <fullName evidence="1">Hemoglobin</fullName>
    </submittedName>
</protein>
<keyword evidence="2" id="KW-1185">Reference proteome</keyword>
<gene>
    <name evidence="1" type="ORF">SAMN04488524_2972</name>
</gene>
<dbReference type="RefSeq" id="WP_235012568.1">
    <property type="nucleotide sequence ID" value="NZ_FWXT01000002.1"/>
</dbReference>
<sequence>MKDILNKTDIQYLVETFYSKALNDTVIGPVFKQADFKLEAHIPVMVAFWETLLFDVITYSGNPMLKHLELNRRVALKGPHFERWMQIWEETVSSEFQGPLAEKAVIRASSIAQLMSYKIQQAGHSTSL</sequence>
<dbReference type="EMBL" id="FWXT01000002">
    <property type="protein sequence ID" value="SMC85995.1"/>
    <property type="molecule type" value="Genomic_DNA"/>
</dbReference>